<dbReference type="Proteomes" id="UP001200034">
    <property type="component" value="Unassembled WGS sequence"/>
</dbReference>
<comment type="caution">
    <text evidence="3">The sequence shown here is derived from an EMBL/GenBank/DDBJ whole genome shotgun (WGS) entry which is preliminary data.</text>
</comment>
<evidence type="ECO:0000259" key="2">
    <source>
        <dbReference type="PROSITE" id="PS50838"/>
    </source>
</evidence>
<protein>
    <recommendedName>
        <fullName evidence="2">MAGE domain-containing protein</fullName>
    </recommendedName>
</protein>
<name>A0AAD4K708_9MUSC</name>
<dbReference type="Gene3D" id="1.10.10.1210">
    <property type="entry name" value="MAGE homology domain, winged helix WH2 motif"/>
    <property type="match status" value="1"/>
</dbReference>
<dbReference type="EMBL" id="JAJJHW010000824">
    <property type="protein sequence ID" value="KAH8381356.1"/>
    <property type="molecule type" value="Genomic_DNA"/>
</dbReference>
<organism evidence="3 4">
    <name type="scientific">Drosophila rubida</name>
    <dbReference type="NCBI Taxonomy" id="30044"/>
    <lineage>
        <taxon>Eukaryota</taxon>
        <taxon>Metazoa</taxon>
        <taxon>Ecdysozoa</taxon>
        <taxon>Arthropoda</taxon>
        <taxon>Hexapoda</taxon>
        <taxon>Insecta</taxon>
        <taxon>Pterygota</taxon>
        <taxon>Neoptera</taxon>
        <taxon>Endopterygota</taxon>
        <taxon>Diptera</taxon>
        <taxon>Brachycera</taxon>
        <taxon>Muscomorpha</taxon>
        <taxon>Ephydroidea</taxon>
        <taxon>Drosophilidae</taxon>
        <taxon>Drosophila</taxon>
    </lineage>
</organism>
<dbReference type="SMART" id="SM01373">
    <property type="entry name" value="MAGE"/>
    <property type="match status" value="1"/>
</dbReference>
<dbReference type="Pfam" id="PF01454">
    <property type="entry name" value="MAGE"/>
    <property type="match status" value="1"/>
</dbReference>
<accession>A0AAD4K708</accession>
<dbReference type="GO" id="GO:0005634">
    <property type="term" value="C:nucleus"/>
    <property type="evidence" value="ECO:0007669"/>
    <property type="project" value="TreeGrafter"/>
</dbReference>
<feature type="domain" description="MAGE" evidence="2">
    <location>
        <begin position="35"/>
        <end position="234"/>
    </location>
</feature>
<feature type="region of interest" description="Disordered" evidence="1">
    <location>
        <begin position="1"/>
        <end position="30"/>
    </location>
</feature>
<dbReference type="PANTHER" id="PTHR11736:SF14">
    <property type="entry name" value="NSE3 HOMOLOG, SMC5-SMC6 COMPLEX COMPONENT"/>
    <property type="match status" value="1"/>
</dbReference>
<reference evidence="3" key="1">
    <citation type="journal article" date="2021" name="Mol. Ecol. Resour.">
        <title>Phylogenomic analyses of the genus Drosophila reveals genomic signals of climate adaptation.</title>
        <authorList>
            <person name="Li F."/>
            <person name="Rane R.V."/>
            <person name="Luria V."/>
            <person name="Xiong Z."/>
            <person name="Chen J."/>
            <person name="Li Z."/>
            <person name="Catullo R.A."/>
            <person name="Griffin P.C."/>
            <person name="Schiffer M."/>
            <person name="Pearce S."/>
            <person name="Lee S.F."/>
            <person name="McElroy K."/>
            <person name="Stocker A."/>
            <person name="Shirriffs J."/>
            <person name="Cockerell F."/>
            <person name="Coppin C."/>
            <person name="Sgro C.M."/>
            <person name="Karger A."/>
            <person name="Cain J.W."/>
            <person name="Weber J.A."/>
            <person name="Santpere G."/>
            <person name="Kirschner M.W."/>
            <person name="Hoffmann A.A."/>
            <person name="Oakeshott J.G."/>
            <person name="Zhang G."/>
        </authorList>
    </citation>
    <scope>NUCLEOTIDE SEQUENCE</scope>
    <source>
        <strain evidence="3">BGI-SZ-2011g</strain>
    </source>
</reference>
<evidence type="ECO:0000313" key="4">
    <source>
        <dbReference type="Proteomes" id="UP001200034"/>
    </source>
</evidence>
<feature type="compositionally biased region" description="Low complexity" evidence="1">
    <location>
        <begin position="14"/>
        <end position="27"/>
    </location>
</feature>
<evidence type="ECO:0000313" key="3">
    <source>
        <dbReference type="EMBL" id="KAH8381356.1"/>
    </source>
</evidence>
<keyword evidence="4" id="KW-1185">Reference proteome</keyword>
<evidence type="ECO:0000256" key="1">
    <source>
        <dbReference type="SAM" id="MobiDB-lite"/>
    </source>
</evidence>
<dbReference type="FunFam" id="1.10.10.1210:FF:000001">
    <property type="entry name" value="melanoma-associated antigen D1"/>
    <property type="match status" value="1"/>
</dbReference>
<dbReference type="PANTHER" id="PTHR11736">
    <property type="entry name" value="MELANOMA-ASSOCIATED ANTIGEN MAGE ANTIGEN"/>
    <property type="match status" value="1"/>
</dbReference>
<dbReference type="InterPro" id="IPR037445">
    <property type="entry name" value="MAGE"/>
</dbReference>
<sequence>MASTSRNNSRRGNARNTQSQTNQTQFQVDETPVQIDNHVRTLLNFILSHSANKVPIKYTDLTAAIDNRNEMLKRLPLVTQLLEETYGIKLVQLEGAPKRCICIAETPVVSTHELTPSQRQHQTLLYIVLTYIFLRGNRIEDEKLYGMLAMLDIDVHEEHGYFGDDVSQIINETFVNQQYLKRERSQLSPYDDPKNYFSWGARAKCEITYQEIVKFASKLFNQDVSFFQQQLIMAEGTENSE</sequence>
<gene>
    <name evidence="3" type="ORF">KR093_003038</name>
</gene>
<dbReference type="AlphaFoldDB" id="A0AAD4K708"/>
<dbReference type="PROSITE" id="PS50838">
    <property type="entry name" value="MAGE"/>
    <property type="match status" value="1"/>
</dbReference>
<dbReference type="InterPro" id="IPR041899">
    <property type="entry name" value="MAGE_WH2"/>
</dbReference>
<feature type="non-terminal residue" evidence="3">
    <location>
        <position position="241"/>
    </location>
</feature>
<dbReference type="InterPro" id="IPR002190">
    <property type="entry name" value="MHD_dom"/>
</dbReference>
<proteinExistence type="predicted"/>